<evidence type="ECO:0000256" key="1">
    <source>
        <dbReference type="ARBA" id="ARBA00004448"/>
    </source>
</evidence>
<feature type="transmembrane region" description="Helical" evidence="16">
    <location>
        <begin position="289"/>
        <end position="313"/>
    </location>
</feature>
<comment type="similarity">
    <text evidence="16">Belongs to the cytochrome b family.</text>
</comment>
<proteinExistence type="inferred from homology"/>
<feature type="transmembrane region" description="Helical" evidence="16">
    <location>
        <begin position="141"/>
        <end position="162"/>
    </location>
</feature>
<keyword evidence="8" id="KW-0999">Mitochondrion inner membrane</keyword>
<dbReference type="RefSeq" id="YP_009573280.1">
    <property type="nucleotide sequence ID" value="NC_041430.1"/>
</dbReference>
<protein>
    <recommendedName>
        <fullName evidence="2 16">Cytochrome b</fullName>
    </recommendedName>
</protein>
<dbReference type="GO" id="GO:0045275">
    <property type="term" value="C:respiratory chain complex III"/>
    <property type="evidence" value="ECO:0007669"/>
    <property type="project" value="InterPro"/>
</dbReference>
<feature type="transmembrane region" description="Helical" evidence="16">
    <location>
        <begin position="230"/>
        <end position="247"/>
    </location>
</feature>
<dbReference type="InterPro" id="IPR027387">
    <property type="entry name" value="Cytb/b6-like_sf"/>
</dbReference>
<organism evidence="19">
    <name type="scientific">Chlorosarcinopsis eremi</name>
    <dbReference type="NCBI Taxonomy" id="332213"/>
    <lineage>
        <taxon>Eukaryota</taxon>
        <taxon>Viridiplantae</taxon>
        <taxon>Chlorophyta</taxon>
        <taxon>core chlorophytes</taxon>
        <taxon>Chlorophyceae</taxon>
        <taxon>Chlorosarcinales</taxon>
        <taxon>Chlorosarcinaceae</taxon>
        <taxon>Chlorosarcinopsis</taxon>
    </lineage>
</organism>
<evidence type="ECO:0000256" key="5">
    <source>
        <dbReference type="ARBA" id="ARBA00022660"/>
    </source>
</evidence>
<dbReference type="InterPro" id="IPR016174">
    <property type="entry name" value="Di-haem_cyt_TM"/>
</dbReference>
<evidence type="ECO:0000256" key="10">
    <source>
        <dbReference type="ARBA" id="ARBA00022989"/>
    </source>
</evidence>
<keyword evidence="11 15" id="KW-0408">Iron</keyword>
<dbReference type="PANTHER" id="PTHR19271">
    <property type="entry name" value="CYTOCHROME B"/>
    <property type="match status" value="1"/>
</dbReference>
<comment type="cofactor">
    <cofactor evidence="16">
        <name>heme b</name>
        <dbReference type="ChEBI" id="CHEBI:60344"/>
    </cofactor>
    <text evidence="16">Binds 2 heme groups non-covalently.</text>
</comment>
<keyword evidence="10 16" id="KW-1133">Transmembrane helix</keyword>
<dbReference type="GO" id="GO:0046872">
    <property type="term" value="F:metal ion binding"/>
    <property type="evidence" value="ECO:0007669"/>
    <property type="project" value="UniProtKB-UniRule"/>
</dbReference>
<comment type="cofactor">
    <cofactor evidence="15">
        <name>heme</name>
        <dbReference type="ChEBI" id="CHEBI:30413"/>
    </cofactor>
    <text evidence="15">Binds 2 heme groups non-covalently.</text>
</comment>
<keyword evidence="13 16" id="KW-0472">Membrane</keyword>
<comment type="function">
    <text evidence="16">Component of the ubiquinol-cytochrome c reductase complex (complex III or cytochrome b-c1 complex) that is part of the mitochondrial respiratory chain. The b-c1 complex mediates electron transfer from ubiquinol to cytochrome c. Contributes to the generation of a proton gradient across the mitochondrial membrane that is then used for ATP synthesis.</text>
</comment>
<dbReference type="GeneID" id="39696053"/>
<dbReference type="InterPro" id="IPR030689">
    <property type="entry name" value="Cytochrome_b"/>
</dbReference>
<keyword evidence="12 16" id="KW-0496">Mitochondrion</keyword>
<dbReference type="Pfam" id="PF00032">
    <property type="entry name" value="Cytochrom_B_C"/>
    <property type="match status" value="1"/>
</dbReference>
<dbReference type="GO" id="GO:0006122">
    <property type="term" value="P:mitochondrial electron transport, ubiquinol to cytochrome c"/>
    <property type="evidence" value="ECO:0007669"/>
    <property type="project" value="TreeGrafter"/>
</dbReference>
<dbReference type="InterPro" id="IPR048260">
    <property type="entry name" value="Cytochrome_b_C_euk/bac"/>
</dbReference>
<feature type="transmembrane region" description="Helical" evidence="16">
    <location>
        <begin position="325"/>
        <end position="341"/>
    </location>
</feature>
<feature type="transmembrane region" description="Helical" evidence="16">
    <location>
        <begin position="77"/>
        <end position="97"/>
    </location>
</feature>
<feature type="binding site" evidence="14">
    <location>
        <position position="202"/>
    </location>
    <ligand>
        <name>a ubiquinone</name>
        <dbReference type="ChEBI" id="CHEBI:16389"/>
    </ligand>
</feature>
<feature type="domain" description="Cytochrome b/b6 C-terminal region profile" evidence="18">
    <location>
        <begin position="211"/>
        <end position="381"/>
    </location>
</feature>
<evidence type="ECO:0000256" key="6">
    <source>
        <dbReference type="ARBA" id="ARBA00022692"/>
    </source>
</evidence>
<evidence type="ECO:0000256" key="4">
    <source>
        <dbReference type="ARBA" id="ARBA00022617"/>
    </source>
</evidence>
<dbReference type="PANTHER" id="PTHR19271:SF16">
    <property type="entry name" value="CYTOCHROME B"/>
    <property type="match status" value="1"/>
</dbReference>
<dbReference type="SUPFAM" id="SSF81342">
    <property type="entry name" value="Transmembrane di-heme cytochromes"/>
    <property type="match status" value="1"/>
</dbReference>
<dbReference type="SUPFAM" id="SSF81648">
    <property type="entry name" value="a domain/subunit of cytochrome bc1 complex (Ubiquinol-cytochrome c reductase)"/>
    <property type="match status" value="1"/>
</dbReference>
<keyword evidence="3 16" id="KW-0813">Transport</keyword>
<sequence length="394" mass="44066">MRINHKLGPLKVLNQHLIAYPTPTNLSYMYNWGSLAGIVLGSQIVTGILLAMHYVGHVDHAFQSVQHLMTDVPSGMILRYAHANGASLFFTVVYMHIFRGIYYSSGNQPREMVWITGVVILLLMIITAFIGYVLPWGQMSFWGATVITSLATVIPVVGKSVVHWLWGGFSIDHPTLNRFYSFHYTLPFVLAGLSIFHIAALHQYGSTNPLGVNTQTSTIPFGTYFATKDALGLFYLLLAFSILVFFYPEWLGHPDNLIPANPYATPQHIVPEWYFLWVYAILRSIPNKAMGVVAIALTFASLIGLPFLSSVHIGSPKFRVISERLFWVFVADVFLLTWVGAQEIMPATVLLGQVCTVVLFIYLLGVYPFVSWLESTLYLQGVRKNTHLSTARSA</sequence>
<evidence type="ECO:0000256" key="16">
    <source>
        <dbReference type="RuleBase" id="RU362117"/>
    </source>
</evidence>
<keyword evidence="4 15" id="KW-0349">Heme</keyword>
<evidence type="ECO:0000259" key="17">
    <source>
        <dbReference type="PROSITE" id="PS51002"/>
    </source>
</evidence>
<dbReference type="GO" id="GO:0008121">
    <property type="term" value="F:quinol-cytochrome-c reductase activity"/>
    <property type="evidence" value="ECO:0007669"/>
    <property type="project" value="InterPro"/>
</dbReference>
<reference evidence="19" key="1">
    <citation type="submission" date="2018-07" db="EMBL/GenBank/DDBJ databases">
        <title>The complete sequence of Chlorosarcinopsis eremi mitochondrial genome.</title>
        <authorList>
            <person name="Khani Juy-abad F."/>
            <person name="Mohammadi P."/>
            <person name="Zarrabi M."/>
        </authorList>
    </citation>
    <scope>NUCLEOTIDE SEQUENCE</scope>
    <source>
        <strain evidence="19">MKA.28</strain>
    </source>
</reference>
<comment type="subcellular location">
    <subcellularLocation>
        <location evidence="1">Mitochondrion inner membrane</location>
        <topology evidence="1">Multi-pass membrane protein</topology>
    </subcellularLocation>
</comment>
<feature type="binding site" description="axial binding residue" evidence="15">
    <location>
        <position position="183"/>
    </location>
    <ligand>
        <name>heme b</name>
        <dbReference type="ChEBI" id="CHEBI:60344"/>
        <label>b562</label>
    </ligand>
    <ligandPart>
        <name>Fe</name>
        <dbReference type="ChEBI" id="CHEBI:18248"/>
    </ligandPart>
</feature>
<dbReference type="GO" id="GO:0016491">
    <property type="term" value="F:oxidoreductase activity"/>
    <property type="evidence" value="ECO:0007669"/>
    <property type="project" value="UniProtKB-UniRule"/>
</dbReference>
<evidence type="ECO:0000256" key="15">
    <source>
        <dbReference type="PIRSR" id="PIRSR038885-2"/>
    </source>
</evidence>
<evidence type="ECO:0000256" key="2">
    <source>
        <dbReference type="ARBA" id="ARBA00013531"/>
    </source>
</evidence>
<dbReference type="PROSITE" id="PS51003">
    <property type="entry name" value="CYTB_CTER"/>
    <property type="match status" value="1"/>
</dbReference>
<feature type="binding site" description="axial binding residue" evidence="15">
    <location>
        <position position="197"/>
    </location>
    <ligand>
        <name>heme b</name>
        <dbReference type="ChEBI" id="CHEBI:60344"/>
        <label>b566</label>
    </ligand>
    <ligandPart>
        <name>Fe</name>
        <dbReference type="ChEBI" id="CHEBI:18248"/>
    </ligandPart>
</feature>
<accession>A0A411PP30</accession>
<dbReference type="PROSITE" id="PS51002">
    <property type="entry name" value="CYTB_NTER"/>
    <property type="match status" value="1"/>
</dbReference>
<dbReference type="InterPro" id="IPR005798">
    <property type="entry name" value="Cyt_b/b6_C"/>
</dbReference>
<evidence type="ECO:0000256" key="13">
    <source>
        <dbReference type="ARBA" id="ARBA00023136"/>
    </source>
</evidence>
<feature type="transmembrane region" description="Helical" evidence="16">
    <location>
        <begin position="112"/>
        <end position="134"/>
    </location>
</feature>
<dbReference type="CDD" id="cd00290">
    <property type="entry name" value="cytochrome_b_C"/>
    <property type="match status" value="1"/>
</dbReference>
<feature type="binding site" description="axial binding residue" evidence="15">
    <location>
        <position position="96"/>
    </location>
    <ligand>
        <name>heme b</name>
        <dbReference type="ChEBI" id="CHEBI:60344"/>
        <label>b566</label>
    </ligand>
    <ligandPart>
        <name>Fe</name>
        <dbReference type="ChEBI" id="CHEBI:18248"/>
    </ligandPart>
</feature>
<feature type="transmembrane region" description="Helical" evidence="16">
    <location>
        <begin position="32"/>
        <end position="56"/>
    </location>
</feature>
<feature type="domain" description="Cytochrome b/b6 N-terminal region profile" evidence="17">
    <location>
        <begin position="1"/>
        <end position="210"/>
    </location>
</feature>
<keyword evidence="9 16" id="KW-0249">Electron transport</keyword>
<dbReference type="GO" id="GO:0005743">
    <property type="term" value="C:mitochondrial inner membrane"/>
    <property type="evidence" value="ECO:0007669"/>
    <property type="project" value="UniProtKB-SubCell"/>
</dbReference>
<dbReference type="Gene3D" id="1.20.810.10">
    <property type="entry name" value="Cytochrome Bc1 Complex, Chain C"/>
    <property type="match status" value="1"/>
</dbReference>
<keyword evidence="7 15" id="KW-0479">Metal-binding</keyword>
<dbReference type="Pfam" id="PF00033">
    <property type="entry name" value="Cytochrome_B"/>
    <property type="match status" value="1"/>
</dbReference>
<feature type="binding site" description="axial binding residue" evidence="15">
    <location>
        <position position="82"/>
    </location>
    <ligand>
        <name>heme b</name>
        <dbReference type="ChEBI" id="CHEBI:60344"/>
        <label>b562</label>
    </ligand>
    <ligandPart>
        <name>Fe</name>
        <dbReference type="ChEBI" id="CHEBI:18248"/>
    </ligandPart>
</feature>
<dbReference type="InterPro" id="IPR036150">
    <property type="entry name" value="Cyt_b/b6_C_sf"/>
</dbReference>
<evidence type="ECO:0000256" key="9">
    <source>
        <dbReference type="ARBA" id="ARBA00022982"/>
    </source>
</evidence>
<keyword evidence="6 16" id="KW-0812">Transmembrane</keyword>
<evidence type="ECO:0000259" key="18">
    <source>
        <dbReference type="PROSITE" id="PS51003"/>
    </source>
</evidence>
<evidence type="ECO:0000256" key="11">
    <source>
        <dbReference type="ARBA" id="ARBA00023004"/>
    </source>
</evidence>
<evidence type="ECO:0000256" key="8">
    <source>
        <dbReference type="ARBA" id="ARBA00022792"/>
    </source>
</evidence>
<evidence type="ECO:0000256" key="12">
    <source>
        <dbReference type="ARBA" id="ARBA00023128"/>
    </source>
</evidence>
<evidence type="ECO:0000313" key="19">
    <source>
        <dbReference type="EMBL" id="QBG38063.1"/>
    </source>
</evidence>
<dbReference type="PIRSF" id="PIRSF038885">
    <property type="entry name" value="COB"/>
    <property type="match status" value="1"/>
</dbReference>
<dbReference type="AlphaFoldDB" id="A0A411PP30"/>
<geneLocation type="mitochondrion" evidence="19"/>
<feature type="transmembrane region" description="Helical" evidence="16">
    <location>
        <begin position="347"/>
        <end position="370"/>
    </location>
</feature>
<dbReference type="InterPro" id="IPR005797">
    <property type="entry name" value="Cyt_b/b6_N"/>
</dbReference>
<feature type="transmembrane region" description="Helical" evidence="16">
    <location>
        <begin position="182"/>
        <end position="201"/>
    </location>
</feature>
<name>A0A411PP30_9CHLO</name>
<evidence type="ECO:0000256" key="7">
    <source>
        <dbReference type="ARBA" id="ARBA00022723"/>
    </source>
</evidence>
<gene>
    <name evidence="19" type="primary">cob</name>
</gene>
<evidence type="ECO:0000256" key="3">
    <source>
        <dbReference type="ARBA" id="ARBA00022448"/>
    </source>
</evidence>
<dbReference type="EMBL" id="MH665695">
    <property type="protein sequence ID" value="QBG38063.1"/>
    <property type="molecule type" value="Genomic_DNA"/>
</dbReference>
<evidence type="ECO:0000256" key="14">
    <source>
        <dbReference type="PIRSR" id="PIRSR038885-1"/>
    </source>
</evidence>
<dbReference type="CDD" id="cd00284">
    <property type="entry name" value="Cytochrome_b_N"/>
    <property type="match status" value="1"/>
</dbReference>
<keyword evidence="5 16" id="KW-0679">Respiratory chain</keyword>
<dbReference type="InterPro" id="IPR048259">
    <property type="entry name" value="Cytochrome_b_N_euk/bac"/>
</dbReference>